<gene>
    <name evidence="1" type="ORF">BU24DRAFT_418417</name>
</gene>
<sequence length="89" mass="9668">MRSRGLDGSLASAILAIDRPSTSGSKSVRWLRAQAGGECVRFPSELGTNIYFGWGYNGPWVDGGTPLLVESHRIHSVACYMPRRCPSSL</sequence>
<keyword evidence="2" id="KW-1185">Reference proteome</keyword>
<evidence type="ECO:0000313" key="1">
    <source>
        <dbReference type="EMBL" id="KAF2018859.1"/>
    </source>
</evidence>
<dbReference type="AlphaFoldDB" id="A0A6A5Y0R8"/>
<accession>A0A6A5Y0R8</accession>
<reference evidence="1" key="1">
    <citation type="journal article" date="2020" name="Stud. Mycol.">
        <title>101 Dothideomycetes genomes: a test case for predicting lifestyles and emergence of pathogens.</title>
        <authorList>
            <person name="Haridas S."/>
            <person name="Albert R."/>
            <person name="Binder M."/>
            <person name="Bloem J."/>
            <person name="Labutti K."/>
            <person name="Salamov A."/>
            <person name="Andreopoulos B."/>
            <person name="Baker S."/>
            <person name="Barry K."/>
            <person name="Bills G."/>
            <person name="Bluhm B."/>
            <person name="Cannon C."/>
            <person name="Castanera R."/>
            <person name="Culley D."/>
            <person name="Daum C."/>
            <person name="Ezra D."/>
            <person name="Gonzalez J."/>
            <person name="Henrissat B."/>
            <person name="Kuo A."/>
            <person name="Liang C."/>
            <person name="Lipzen A."/>
            <person name="Lutzoni F."/>
            <person name="Magnuson J."/>
            <person name="Mondo S."/>
            <person name="Nolan M."/>
            <person name="Ohm R."/>
            <person name="Pangilinan J."/>
            <person name="Park H.-J."/>
            <person name="Ramirez L."/>
            <person name="Alfaro M."/>
            <person name="Sun H."/>
            <person name="Tritt A."/>
            <person name="Yoshinaga Y."/>
            <person name="Zwiers L.-H."/>
            <person name="Turgeon B."/>
            <person name="Goodwin S."/>
            <person name="Spatafora J."/>
            <person name="Crous P."/>
            <person name="Grigoriev I."/>
        </authorList>
    </citation>
    <scope>NUCLEOTIDE SEQUENCE</scope>
    <source>
        <strain evidence="1">CBS 175.79</strain>
    </source>
</reference>
<dbReference type="RefSeq" id="XP_033387198.1">
    <property type="nucleotide sequence ID" value="XM_033526976.1"/>
</dbReference>
<proteinExistence type="predicted"/>
<evidence type="ECO:0000313" key="2">
    <source>
        <dbReference type="Proteomes" id="UP000799778"/>
    </source>
</evidence>
<protein>
    <submittedName>
        <fullName evidence="1">Uncharacterized protein</fullName>
    </submittedName>
</protein>
<name>A0A6A5Y0R8_9PLEO</name>
<dbReference type="GeneID" id="54284373"/>
<dbReference type="Proteomes" id="UP000799778">
    <property type="component" value="Unassembled WGS sequence"/>
</dbReference>
<dbReference type="EMBL" id="ML978067">
    <property type="protein sequence ID" value="KAF2018859.1"/>
    <property type="molecule type" value="Genomic_DNA"/>
</dbReference>
<organism evidence="1 2">
    <name type="scientific">Aaosphaeria arxii CBS 175.79</name>
    <dbReference type="NCBI Taxonomy" id="1450172"/>
    <lineage>
        <taxon>Eukaryota</taxon>
        <taxon>Fungi</taxon>
        <taxon>Dikarya</taxon>
        <taxon>Ascomycota</taxon>
        <taxon>Pezizomycotina</taxon>
        <taxon>Dothideomycetes</taxon>
        <taxon>Pleosporomycetidae</taxon>
        <taxon>Pleosporales</taxon>
        <taxon>Pleosporales incertae sedis</taxon>
        <taxon>Aaosphaeria</taxon>
    </lineage>
</organism>